<dbReference type="GeneID" id="16074377"/>
<accession>F2UAV0</accession>
<dbReference type="InterPro" id="IPR027267">
    <property type="entry name" value="AH/BAR_dom_sf"/>
</dbReference>
<dbReference type="Gene3D" id="1.20.1270.60">
    <property type="entry name" value="Arfaptin homology (AH) domain/BAR domain"/>
    <property type="match status" value="1"/>
</dbReference>
<proteinExistence type="predicted"/>
<feature type="coiled-coil region" evidence="1">
    <location>
        <begin position="113"/>
        <end position="147"/>
    </location>
</feature>
<dbReference type="EMBL" id="GL832966">
    <property type="protein sequence ID" value="EGD73516.1"/>
    <property type="molecule type" value="Genomic_DNA"/>
</dbReference>
<evidence type="ECO:0008006" key="4">
    <source>
        <dbReference type="Google" id="ProtNLM"/>
    </source>
</evidence>
<keyword evidence="3" id="KW-1185">Reference proteome</keyword>
<organism evidence="3">
    <name type="scientific">Salpingoeca rosetta (strain ATCC 50818 / BSB-021)</name>
    <dbReference type="NCBI Taxonomy" id="946362"/>
    <lineage>
        <taxon>Eukaryota</taxon>
        <taxon>Choanoflagellata</taxon>
        <taxon>Craspedida</taxon>
        <taxon>Salpingoecidae</taxon>
        <taxon>Salpingoeca</taxon>
    </lineage>
</organism>
<keyword evidence="1" id="KW-0175">Coiled coil</keyword>
<sequence length="243" mass="27025">MHEHLRHVRSPEDEAVVEAYLKQTVDVGQLMSNFLLEKAKAHVAYQKQCQALALQARKRLSEAKDQANWQLNELSPLMRACDTVLGGAEKEALEYGQYADSLLDVANAMTQSLKGREEAIKLLLQQRAELDKELAAADKDLLQLKKANDGAMHALLVARKNVDRAQASSGKTDRAGLKEETAFEFKRTTHNDYLLGITRANTMRTKLLSFDVVEILDSLEDTHARTVPTSPSAPAFITPLLLC</sequence>
<dbReference type="KEGG" id="sre:PTSG_12277"/>
<gene>
    <name evidence="2" type="ORF">PTSG_12277</name>
</gene>
<dbReference type="AlphaFoldDB" id="F2UAV0"/>
<reference evidence="2" key="1">
    <citation type="submission" date="2009-08" db="EMBL/GenBank/DDBJ databases">
        <title>Annotation of Salpingoeca rosetta.</title>
        <authorList>
            <consortium name="The Broad Institute Genome Sequencing Platform"/>
            <person name="Russ C."/>
            <person name="Cuomo C."/>
            <person name="Burger G."/>
            <person name="Gray M.W."/>
            <person name="Holland P.W.H."/>
            <person name="King N."/>
            <person name="Lang F.B.F."/>
            <person name="Roger A.J."/>
            <person name="Ruiz-Trillo I."/>
            <person name="Young S.K."/>
            <person name="Zeng Q."/>
            <person name="Gargeya S."/>
            <person name="Alvarado L."/>
            <person name="Berlin A."/>
            <person name="Chapman S.B."/>
            <person name="Chen Z."/>
            <person name="Freedman E."/>
            <person name="Gellesch M."/>
            <person name="Goldberg J."/>
            <person name="Griggs A."/>
            <person name="Gujja S."/>
            <person name="Heilman E."/>
            <person name="Heiman D."/>
            <person name="Howarth C."/>
            <person name="Mehta T."/>
            <person name="Neiman D."/>
            <person name="Pearson M."/>
            <person name="Roberts A."/>
            <person name="Saif S."/>
            <person name="Shea T."/>
            <person name="Shenoy N."/>
            <person name="Sisk P."/>
            <person name="Stolte C."/>
            <person name="Sykes S."/>
            <person name="White J."/>
            <person name="Yandava C."/>
            <person name="Haas B."/>
            <person name="Nusbaum C."/>
            <person name="Birren B."/>
        </authorList>
    </citation>
    <scope>NUCLEOTIDE SEQUENCE [LARGE SCALE GENOMIC DNA]</scope>
    <source>
        <strain evidence="2">ATCC 50818</strain>
    </source>
</reference>
<dbReference type="InParanoid" id="F2UAV0"/>
<dbReference type="Proteomes" id="UP000007799">
    <property type="component" value="Unassembled WGS sequence"/>
</dbReference>
<protein>
    <recommendedName>
        <fullName evidence="4">Sorting nexin/Vps5-like C-terminal domain-containing protein</fullName>
    </recommendedName>
</protein>
<name>F2UAV0_SALR5</name>
<dbReference type="RefSeq" id="XP_004993798.1">
    <property type="nucleotide sequence ID" value="XM_004993741.1"/>
</dbReference>
<evidence type="ECO:0000313" key="2">
    <source>
        <dbReference type="EMBL" id="EGD73516.1"/>
    </source>
</evidence>
<dbReference type="SUPFAM" id="SSF103657">
    <property type="entry name" value="BAR/IMD domain-like"/>
    <property type="match status" value="1"/>
</dbReference>
<evidence type="ECO:0000313" key="3">
    <source>
        <dbReference type="Proteomes" id="UP000007799"/>
    </source>
</evidence>
<evidence type="ECO:0000256" key="1">
    <source>
        <dbReference type="SAM" id="Coils"/>
    </source>
</evidence>